<comment type="caution">
    <text evidence="2">The sequence shown here is derived from an EMBL/GenBank/DDBJ whole genome shotgun (WGS) entry which is preliminary data.</text>
</comment>
<proteinExistence type="predicted"/>
<evidence type="ECO:0000313" key="2">
    <source>
        <dbReference type="EMBL" id="GFE07272.1"/>
    </source>
</evidence>
<evidence type="ECO:0000313" key="3">
    <source>
        <dbReference type="Proteomes" id="UP000435837"/>
    </source>
</evidence>
<dbReference type="EMBL" id="BLIN01000005">
    <property type="protein sequence ID" value="GFE07272.1"/>
    <property type="molecule type" value="Genomic_DNA"/>
</dbReference>
<dbReference type="Proteomes" id="UP000435837">
    <property type="component" value="Unassembled WGS sequence"/>
</dbReference>
<feature type="region of interest" description="Disordered" evidence="1">
    <location>
        <begin position="28"/>
        <end position="58"/>
    </location>
</feature>
<accession>A0A640S9R9</accession>
<reference evidence="2 3" key="1">
    <citation type="submission" date="2019-12" db="EMBL/GenBank/DDBJ databases">
        <title>Whole genome shotgun sequence of Streptomyces caniferus NBRC 15389.</title>
        <authorList>
            <person name="Ichikawa N."/>
            <person name="Kimura A."/>
            <person name="Kitahashi Y."/>
            <person name="Komaki H."/>
            <person name="Tamura T."/>
        </authorList>
    </citation>
    <scope>NUCLEOTIDE SEQUENCE [LARGE SCALE GENOMIC DNA]</scope>
    <source>
        <strain evidence="2 3">NBRC 15389</strain>
    </source>
</reference>
<sequence length="58" mass="6226">MSFLGNLKRKRAELIEERRTQATLKAASLGATPEQARRAGDRAARGNTNAAITSAINT</sequence>
<dbReference type="RefSeq" id="WP_159476591.1">
    <property type="nucleotide sequence ID" value="NZ_BAAATH010000005.1"/>
</dbReference>
<dbReference type="AlphaFoldDB" id="A0A640S9R9"/>
<name>A0A640S9R9_9ACTN</name>
<protein>
    <submittedName>
        <fullName evidence="2">Uncharacterized protein</fullName>
    </submittedName>
</protein>
<dbReference type="GeneID" id="96633071"/>
<evidence type="ECO:0000256" key="1">
    <source>
        <dbReference type="SAM" id="MobiDB-lite"/>
    </source>
</evidence>
<gene>
    <name evidence="2" type="ORF">Scani_35400</name>
</gene>
<feature type="compositionally biased region" description="Basic and acidic residues" evidence="1">
    <location>
        <begin position="35"/>
        <end position="44"/>
    </location>
</feature>
<organism evidence="2 3">
    <name type="scientific">Streptomyces caniferus</name>
    <dbReference type="NCBI Taxonomy" id="285557"/>
    <lineage>
        <taxon>Bacteria</taxon>
        <taxon>Bacillati</taxon>
        <taxon>Actinomycetota</taxon>
        <taxon>Actinomycetes</taxon>
        <taxon>Kitasatosporales</taxon>
        <taxon>Streptomycetaceae</taxon>
        <taxon>Streptomyces</taxon>
    </lineage>
</organism>